<keyword evidence="3" id="KW-0862">Zinc</keyword>
<dbReference type="Proteomes" id="UP001175211">
    <property type="component" value="Unassembled WGS sequence"/>
</dbReference>
<dbReference type="InterPro" id="IPR001965">
    <property type="entry name" value="Znf_PHD"/>
</dbReference>
<feature type="domain" description="Zinc finger PHD-type" evidence="5">
    <location>
        <begin position="403"/>
        <end position="451"/>
    </location>
</feature>
<proteinExistence type="predicted"/>
<feature type="compositionally biased region" description="Acidic residues" evidence="4">
    <location>
        <begin position="248"/>
        <end position="259"/>
    </location>
</feature>
<sequence>MTSPGKACFVCEIEDQPQHLDLAMDMVCSSCVPSVPLDPSRAHHFLAHMGAHILKSSVSPATEPCGLCLAPSSLCQFYLTKGKGAQGQTKIDYSSSRGCPNIGVTFKYGIAVASTKTAPCSNVPLRCPLCPPNHPAIWKYMARYHFLNQHPAADLNQWKHLWEISSAEKAAMDKVWDERKKVPMPRGKNKRKKDVLGPLIISEAHSSRLARRTTDLVGDENEIRTNETDSDGEDSEDTEADDIRSMQDDDADNNNEETNLDMDALNIEGIPKNSGEVSDMEDASGINKDQTGISMKEPSIEVASEDEIEGISPLQERQVRDGAGLPASGLDGEDMQLMELTVAPNSGTDVSGMVAVHLSCLSPEFTPPATAKDSNANTISDGLILRQSGRAKRRIINVEDLRQCYCGTAVEEHLRSDAVSCSSRGCETIWFHLECLRVDYVPVGWRCNACSKKRGKH</sequence>
<evidence type="ECO:0000256" key="2">
    <source>
        <dbReference type="ARBA" id="ARBA00022771"/>
    </source>
</evidence>
<keyword evidence="2" id="KW-0863">Zinc-finger</keyword>
<dbReference type="GeneID" id="85361783"/>
<protein>
    <recommendedName>
        <fullName evidence="5">Zinc finger PHD-type domain-containing protein</fullName>
    </recommendedName>
</protein>
<keyword evidence="1" id="KW-0479">Metal-binding</keyword>
<feature type="compositionally biased region" description="Acidic residues" evidence="4">
    <location>
        <begin position="228"/>
        <end position="240"/>
    </location>
</feature>
<dbReference type="SUPFAM" id="SSF57903">
    <property type="entry name" value="FYVE/PHD zinc finger"/>
    <property type="match status" value="1"/>
</dbReference>
<dbReference type="PROSITE" id="PS01359">
    <property type="entry name" value="ZF_PHD_1"/>
    <property type="match status" value="1"/>
</dbReference>
<name>A0AA39MSL1_ARMTA</name>
<comment type="caution">
    <text evidence="6">The sequence shown here is derived from an EMBL/GenBank/DDBJ whole genome shotgun (WGS) entry which is preliminary data.</text>
</comment>
<evidence type="ECO:0000256" key="3">
    <source>
        <dbReference type="ARBA" id="ARBA00022833"/>
    </source>
</evidence>
<accession>A0AA39MSL1</accession>
<evidence type="ECO:0000256" key="1">
    <source>
        <dbReference type="ARBA" id="ARBA00022723"/>
    </source>
</evidence>
<dbReference type="EMBL" id="JAUEPS010000055">
    <property type="protein sequence ID" value="KAK0444290.1"/>
    <property type="molecule type" value="Genomic_DNA"/>
</dbReference>
<dbReference type="RefSeq" id="XP_060325075.1">
    <property type="nucleotide sequence ID" value="XM_060478235.1"/>
</dbReference>
<dbReference type="InterPro" id="IPR019786">
    <property type="entry name" value="Zinc_finger_PHD-type_CS"/>
</dbReference>
<dbReference type="GO" id="GO:0008270">
    <property type="term" value="F:zinc ion binding"/>
    <property type="evidence" value="ECO:0007669"/>
    <property type="project" value="UniProtKB-KW"/>
</dbReference>
<dbReference type="AlphaFoldDB" id="A0AA39MSL1"/>
<feature type="region of interest" description="Disordered" evidence="4">
    <location>
        <begin position="210"/>
        <end position="259"/>
    </location>
</feature>
<evidence type="ECO:0000256" key="4">
    <source>
        <dbReference type="SAM" id="MobiDB-lite"/>
    </source>
</evidence>
<keyword evidence="7" id="KW-1185">Reference proteome</keyword>
<reference evidence="6" key="1">
    <citation type="submission" date="2023-06" db="EMBL/GenBank/DDBJ databases">
        <authorList>
            <consortium name="Lawrence Berkeley National Laboratory"/>
            <person name="Ahrendt S."/>
            <person name="Sahu N."/>
            <person name="Indic B."/>
            <person name="Wong-Bajracharya J."/>
            <person name="Merenyi Z."/>
            <person name="Ke H.-M."/>
            <person name="Monk M."/>
            <person name="Kocsube S."/>
            <person name="Drula E."/>
            <person name="Lipzen A."/>
            <person name="Balint B."/>
            <person name="Henrissat B."/>
            <person name="Andreopoulos B."/>
            <person name="Martin F.M."/>
            <person name="Harder C.B."/>
            <person name="Rigling D."/>
            <person name="Ford K.L."/>
            <person name="Foster G.D."/>
            <person name="Pangilinan J."/>
            <person name="Papanicolaou A."/>
            <person name="Barry K."/>
            <person name="LaButti K."/>
            <person name="Viragh M."/>
            <person name="Koriabine M."/>
            <person name="Yan M."/>
            <person name="Riley R."/>
            <person name="Champramary S."/>
            <person name="Plett K.L."/>
            <person name="Tsai I.J."/>
            <person name="Slot J."/>
            <person name="Sipos G."/>
            <person name="Plett J."/>
            <person name="Nagy L.G."/>
            <person name="Grigoriev I.V."/>
        </authorList>
    </citation>
    <scope>NUCLEOTIDE SEQUENCE</scope>
    <source>
        <strain evidence="6">CCBAS 213</strain>
    </source>
</reference>
<dbReference type="InterPro" id="IPR013083">
    <property type="entry name" value="Znf_RING/FYVE/PHD"/>
</dbReference>
<evidence type="ECO:0000313" key="6">
    <source>
        <dbReference type="EMBL" id="KAK0444290.1"/>
    </source>
</evidence>
<dbReference type="SMART" id="SM00249">
    <property type="entry name" value="PHD"/>
    <property type="match status" value="1"/>
</dbReference>
<dbReference type="Gene3D" id="3.30.40.10">
    <property type="entry name" value="Zinc/RING finger domain, C3HC4 (zinc finger)"/>
    <property type="match status" value="1"/>
</dbReference>
<gene>
    <name evidence="6" type="ORF">EV420DRAFT_1648982</name>
</gene>
<evidence type="ECO:0000313" key="7">
    <source>
        <dbReference type="Proteomes" id="UP001175211"/>
    </source>
</evidence>
<organism evidence="6 7">
    <name type="scientific">Armillaria tabescens</name>
    <name type="common">Ringless honey mushroom</name>
    <name type="synonym">Agaricus tabescens</name>
    <dbReference type="NCBI Taxonomy" id="1929756"/>
    <lineage>
        <taxon>Eukaryota</taxon>
        <taxon>Fungi</taxon>
        <taxon>Dikarya</taxon>
        <taxon>Basidiomycota</taxon>
        <taxon>Agaricomycotina</taxon>
        <taxon>Agaricomycetes</taxon>
        <taxon>Agaricomycetidae</taxon>
        <taxon>Agaricales</taxon>
        <taxon>Marasmiineae</taxon>
        <taxon>Physalacriaceae</taxon>
        <taxon>Desarmillaria</taxon>
    </lineage>
</organism>
<dbReference type="InterPro" id="IPR011011">
    <property type="entry name" value="Znf_FYVE_PHD"/>
</dbReference>
<evidence type="ECO:0000259" key="5">
    <source>
        <dbReference type="SMART" id="SM00249"/>
    </source>
</evidence>